<organism evidence="2 3">
    <name type="scientific">Hymenobacter armeniacus</name>
    <dbReference type="NCBI Taxonomy" id="2771358"/>
    <lineage>
        <taxon>Bacteria</taxon>
        <taxon>Pseudomonadati</taxon>
        <taxon>Bacteroidota</taxon>
        <taxon>Cytophagia</taxon>
        <taxon>Cytophagales</taxon>
        <taxon>Hymenobacteraceae</taxon>
        <taxon>Hymenobacter</taxon>
    </lineage>
</organism>
<evidence type="ECO:0000313" key="2">
    <source>
        <dbReference type="EMBL" id="MBD2722480.1"/>
    </source>
</evidence>
<dbReference type="CDD" id="cd04186">
    <property type="entry name" value="GT_2_like_c"/>
    <property type="match status" value="1"/>
</dbReference>
<feature type="transmembrane region" description="Helical" evidence="1">
    <location>
        <begin position="289"/>
        <end position="306"/>
    </location>
</feature>
<dbReference type="Gene3D" id="3.90.550.10">
    <property type="entry name" value="Spore Coat Polysaccharide Biosynthesis Protein SpsA, Chain A"/>
    <property type="match status" value="1"/>
</dbReference>
<dbReference type="Pfam" id="PF13641">
    <property type="entry name" value="Glyco_tranf_2_3"/>
    <property type="match status" value="1"/>
</dbReference>
<feature type="transmembrane region" description="Helical" evidence="1">
    <location>
        <begin position="356"/>
        <end position="374"/>
    </location>
</feature>
<proteinExistence type="predicted"/>
<feature type="transmembrane region" description="Helical" evidence="1">
    <location>
        <begin position="263"/>
        <end position="282"/>
    </location>
</feature>
<dbReference type="EMBL" id="JACXAC010000003">
    <property type="protein sequence ID" value="MBD2722480.1"/>
    <property type="molecule type" value="Genomic_DNA"/>
</dbReference>
<dbReference type="PANTHER" id="PTHR43179:SF7">
    <property type="entry name" value="RHAMNOSYLTRANSFERASE WBBL"/>
    <property type="match status" value="1"/>
</dbReference>
<dbReference type="PANTHER" id="PTHR43179">
    <property type="entry name" value="RHAMNOSYLTRANSFERASE WBBL"/>
    <property type="match status" value="1"/>
</dbReference>
<feature type="transmembrane region" description="Helical" evidence="1">
    <location>
        <begin position="326"/>
        <end position="344"/>
    </location>
</feature>
<sequence length="672" mass="75095">MKLSVVIVNYNVCYFLEQALLSVRRAVEKLGQPVEVFVVDNNSVDGSVAMVRERFPEVHIMANRHNPGFSRGNNQALRQAAGQYQLLLNPDTVVEEDTFRACCEFMDAHPECGGLGVKMLDGQGHFLPESKRALPTPAVAFYKMFGLAKLMPRSRTFGRYHLGFLSPEETHEVEVLSGAFMLLRKEALDQVGLLDEDYFMYGEDIDLSYRLTQGGWKNYYFPGTRIIHYKGESTKRTSVNYVFVFYRAMVIFARKHFAPGRAGLFSLLINAAIWLRAGAAVLERLAVRLAPLLLDAGLIWVGMYFLKSYWERNHKFVPGDYPPQYMAVAVPAYILVWLTSAYLSGGYDPPVRTSRMARGVFVGTLLISAASNFLDAWRFSKALIILGGVWAVAALVGRQLLTHFIKYRDLRMSERRQKNIAIVGSGPESRRVRKLLEAASVQARVIGYVALAPVENLVPAGAEAYYSASHAALPEAPEEPLGELRQLADIIRLYELNELIFCGKDLPASRIITLMLSLPADPPVAYKILPEDSQYIIGSSSKDSPGDYYALDIALNLYQPRQARAKRLLDVLLSLGLLATSPLHVWVQPHKSRFLGNCVAVLLGRRTWVGLRYTAGPARTVPAVVSPADAAVSAAPLNDTTKRRLELLYAKDYETSTDLRVLWRCWRHLGGK</sequence>
<keyword evidence="1" id="KW-1133">Transmembrane helix</keyword>
<name>A0ABR8JTQ7_9BACT</name>
<dbReference type="RefSeq" id="WP_190924102.1">
    <property type="nucleotide sequence ID" value="NZ_JACXAC010000003.1"/>
</dbReference>
<dbReference type="SUPFAM" id="SSF53448">
    <property type="entry name" value="Nucleotide-diphospho-sugar transferases"/>
    <property type="match status" value="1"/>
</dbReference>
<dbReference type="InterPro" id="IPR029044">
    <property type="entry name" value="Nucleotide-diphossugar_trans"/>
</dbReference>
<protein>
    <submittedName>
        <fullName evidence="2">Glycosyltransferase</fullName>
    </submittedName>
</protein>
<keyword evidence="1" id="KW-0812">Transmembrane</keyword>
<reference evidence="2 3" key="1">
    <citation type="submission" date="2020-09" db="EMBL/GenBank/DDBJ databases">
        <authorList>
            <person name="Kim M.K."/>
        </authorList>
    </citation>
    <scope>NUCLEOTIDE SEQUENCE [LARGE SCALE GENOMIC DNA]</scope>
    <source>
        <strain evidence="2 3">BT189</strain>
    </source>
</reference>
<evidence type="ECO:0000256" key="1">
    <source>
        <dbReference type="SAM" id="Phobius"/>
    </source>
</evidence>
<evidence type="ECO:0000313" key="3">
    <source>
        <dbReference type="Proteomes" id="UP000606003"/>
    </source>
</evidence>
<comment type="caution">
    <text evidence="2">The sequence shown here is derived from an EMBL/GenBank/DDBJ whole genome shotgun (WGS) entry which is preliminary data.</text>
</comment>
<accession>A0ABR8JTQ7</accession>
<feature type="transmembrane region" description="Helical" evidence="1">
    <location>
        <begin position="380"/>
        <end position="401"/>
    </location>
</feature>
<feature type="transmembrane region" description="Helical" evidence="1">
    <location>
        <begin position="568"/>
        <end position="587"/>
    </location>
</feature>
<keyword evidence="1" id="KW-0472">Membrane</keyword>
<gene>
    <name evidence="2" type="ORF">IC234_10115</name>
</gene>
<keyword evidence="3" id="KW-1185">Reference proteome</keyword>
<dbReference type="Proteomes" id="UP000606003">
    <property type="component" value="Unassembled WGS sequence"/>
</dbReference>